<dbReference type="KEGG" id="pdic:118499399"/>
<keyword evidence="3" id="KW-1185">Reference proteome</keyword>
<dbReference type="CTD" id="399693"/>
<feature type="compositionally biased region" description="Low complexity" evidence="2">
    <location>
        <begin position="1750"/>
        <end position="1771"/>
    </location>
</feature>
<feature type="compositionally biased region" description="Polar residues" evidence="2">
    <location>
        <begin position="1289"/>
        <end position="1299"/>
    </location>
</feature>
<feature type="region of interest" description="Disordered" evidence="2">
    <location>
        <begin position="870"/>
        <end position="890"/>
    </location>
</feature>
<feature type="compositionally biased region" description="Low complexity" evidence="2">
    <location>
        <begin position="1684"/>
        <end position="1698"/>
    </location>
</feature>
<dbReference type="PANTHER" id="PTHR13958:SF5">
    <property type="entry name" value="COILED-COIL DOMAIN-CONTAINING PROTEIN 187"/>
    <property type="match status" value="1"/>
</dbReference>
<dbReference type="GeneID" id="118499399"/>
<dbReference type="GO" id="GO:0034453">
    <property type="term" value="P:microtubule anchoring"/>
    <property type="evidence" value="ECO:0007669"/>
    <property type="project" value="InterPro"/>
</dbReference>
<feature type="compositionally biased region" description="Low complexity" evidence="2">
    <location>
        <begin position="1535"/>
        <end position="1560"/>
    </location>
</feature>
<reference evidence="4" key="1">
    <citation type="submission" date="2025-08" db="UniProtKB">
        <authorList>
            <consortium name="RefSeq"/>
        </authorList>
    </citation>
    <scope>IDENTIFICATION</scope>
    <source>
        <tissue evidence="4">Muscle</tissue>
    </source>
</reference>
<dbReference type="RefSeq" id="XP_035876033.1">
    <property type="nucleotide sequence ID" value="XM_036020140.1"/>
</dbReference>
<feature type="region of interest" description="Disordered" evidence="2">
    <location>
        <begin position="1"/>
        <end position="38"/>
    </location>
</feature>
<feature type="region of interest" description="Disordered" evidence="2">
    <location>
        <begin position="189"/>
        <end position="227"/>
    </location>
</feature>
<feature type="compositionally biased region" description="Low complexity" evidence="2">
    <location>
        <begin position="1933"/>
        <end position="1942"/>
    </location>
</feature>
<feature type="compositionally biased region" description="Low complexity" evidence="2">
    <location>
        <begin position="2098"/>
        <end position="2107"/>
    </location>
</feature>
<dbReference type="InterPro" id="IPR028750">
    <property type="entry name" value="CEP350/CC187"/>
</dbReference>
<feature type="compositionally biased region" description="Low complexity" evidence="2">
    <location>
        <begin position="1658"/>
        <end position="1671"/>
    </location>
</feature>
<feature type="compositionally biased region" description="Low complexity" evidence="2">
    <location>
        <begin position="1794"/>
        <end position="1805"/>
    </location>
</feature>
<feature type="region of interest" description="Disordered" evidence="2">
    <location>
        <begin position="1240"/>
        <end position="1261"/>
    </location>
</feature>
<feature type="compositionally biased region" description="Low complexity" evidence="2">
    <location>
        <begin position="1508"/>
        <end position="1522"/>
    </location>
</feature>
<sequence length="2134" mass="223228">MDPSTFRPPGLLATRDLGGRWGPPEEGEGAGKCPGPQRGGLPPGCAAPSNGLCGWLYAAWRSSPTGQTPGFLWQPWGGAGLLPASSWPPGLTSRGPGGLGPGLPGSARSWPLGHGCWLVPFRRQGHPEPSRWADGPRSSAAKKGLAAALRRPGPCEQPGALRGAPFVAWSDHLERPGALGKAGSYPLWTAGEEGKDGDSSVSSGRLSGSSGGHESCAPPHQLWTERPPQVLGCPRLHRDSSPRLEQLRDKIRAQVRWQGSCASLGTSMPSSASHLHKALVPAPRQKAQRLKKPPEAPACPVPQENPQSMKSCSCKREKPSTLSTRKAAKGRESELVGAHAWRKGQALARGLLGPPPALPRLRSTAASGETAHPAEPGDTKKAGAAESHPVRPRTPSPAAMHRHPQVPPSSPLRAPCNQAVTIQSALAILQDLRRQIQAGLELARDHQLKRGCEPRPSPWCRQEPAGRRPQGPCRAPDPRSSFSESPWVPTKGTRSSSERAGSVPAGQRWRTLARWESYPQRTRWTQGQDPAFQRPGSPRERLGCCPQRPWSASAGRRAWATCDSWEAPARGPWSPLEGPSPAAQRPWSASLTKWAGSPCKGALMPTSGAKDAWLGPAQSTLRMAPRKDSEAPLPPPPCPKTRGLLGRPYSPASLREFMHQKALARRQQALEEKASAVRALERRNQRLQDVYRKQREAVLGKAGPVKACPVVSQTNPSIVTFVPHAAQCRDQEAPGSPGSPVLQWSKVTSGMVLGDQEAPGSFCLCLNRALDGTEPLETVGPLDGWQGAPLWRSASPTLGPPGLRDLATQHPCPGLCIYLDPEEAQRLGTPGPLHFRYKQARLQALETMANILKQRIDLLTAKLLGSEAADTPGGLASDPPPSCPGTAASVPATPACPRALVPDGGTGAPWDVPARLLPSPASFPDGEALLWSPRAHPAGRPRGFVEDSCSELDKRLARNMASFQALRPLAGSSPGAPAPPDPTCGSRWLEETPPLPRAGGAGSATPWTSRSCGRPSQPQARHVADIQQRSLRFLQSLERHQQTREQALALLRQRAELEVWETRRALDELLLRHRLERLMGNHAAPARPGAASEPEGLQVCGDLETSRSAVTAGLRSQPALGGDAAAPSRGSEEGRGRQDSQPASAEPAEEGRPDQGLSRLLLARLYPGDSPIHQMLQQSLREQELHTQYLAALLRLREKALEEKTRWELGWLEHQRRCLGSEAGVAALAALAERQRQALGDLEQEQGEVPSLRRSPPASRHDERTLLLQHHRDILSVQRSLARLQRELQTTPRLLQSSGPDVPAARDGDSETSQQLEGPVRGASRPPTPHRPGSPGSDRPCRSPESLSVPPLVTEQQDGASSGATSAVDGHLQPWRPAWGQETPPANGWPDTQGGPVESGSRRGQGDAQPDPRPWPAAQETRALTEGHAQSFRGRSPHPQGGEGPCSPQDASAAEGRAGAASGLDSADSPEGAAPTVESQRPEEQRTETYWQEDPHGPSSWQEAVQLTTCPAHAAAEEATPPTRHRGSPLPQLPAPSGTCSGSAAGSRSSSPGSGPSCPSLQEFQKVSAFLVQLSESSTSPSDWEAGDSPDADLGWSGGSSPRDSGGLHGDGRQATWEGPAGRGTSPPHRPCTVWGSPESEPGPWQPGWTPLPPGVPSPGAGSGLSEASGEVWDEDSLLEPGTGAQSAAGRASPAGGSCDLEDGGAPCMPLLSRGPGGGQEASGTSGSRPRGSDTGKAGQTSPEAACTALPSDPDSCSDSDLCLSLPSGSSASKEADVSEGLEPGPLQASEGCPEGPWAAGPRAPAADRKPPEPPPGAPHPPAALRAGSGAPGQAGSGAAPVPEEARPPSASRVLREVLSPVDDVLSYGSADLPSSTRRDSLLPALPPAPPAELRATTPSPCSEDFPSPPADALCPGGSLSPPEEGASINTCELSSLSEEGPPEGPSMGPPEASLCLGAGGRGGSLGDQLGESSSPGGNKAVGGRWPEPFSWLGSPSWGGAGDAPDGTPGLTVRHPTLSRVGCVAGGGPPAPWAAGDTGLPGAWRGAPAPASDAGPCAGPPGVDRTQVVDLVSTQLTRRILCDTLAVLSERAPPGRPPAGERAGASRVARPPTAGLGSLGGDRTSEERADVLRW</sequence>
<feature type="region of interest" description="Disordered" evidence="2">
    <location>
        <begin position="2032"/>
        <end position="2062"/>
    </location>
</feature>
<feature type="region of interest" description="Disordered" evidence="2">
    <location>
        <begin position="447"/>
        <end position="506"/>
    </location>
</feature>
<feature type="compositionally biased region" description="Polar residues" evidence="2">
    <location>
        <begin position="1005"/>
        <end position="1019"/>
    </location>
</feature>
<feature type="region of interest" description="Disordered" evidence="2">
    <location>
        <begin position="1575"/>
        <end position="2014"/>
    </location>
</feature>
<accession>A0A7E6D9M5</accession>
<evidence type="ECO:0000256" key="1">
    <source>
        <dbReference type="SAM" id="Coils"/>
    </source>
</evidence>
<feature type="compositionally biased region" description="Pro residues" evidence="2">
    <location>
        <begin position="1813"/>
        <end position="1822"/>
    </location>
</feature>
<name>A0A7E6D9M5_9CHIR</name>
<dbReference type="PANTHER" id="PTHR13958">
    <property type="entry name" value="CENTROSOME-ASSOCIATED PROTEIN 350"/>
    <property type="match status" value="1"/>
</dbReference>
<evidence type="ECO:0000313" key="3">
    <source>
        <dbReference type="Proteomes" id="UP000504628"/>
    </source>
</evidence>
<feature type="compositionally biased region" description="Polar residues" evidence="2">
    <location>
        <begin position="1354"/>
        <end position="1365"/>
    </location>
</feature>
<dbReference type="OrthoDB" id="306254at2759"/>
<feature type="region of interest" description="Disordered" evidence="2">
    <location>
        <begin position="1113"/>
        <end position="1154"/>
    </location>
</feature>
<evidence type="ECO:0000256" key="2">
    <source>
        <dbReference type="SAM" id="MobiDB-lite"/>
    </source>
</evidence>
<feature type="region of interest" description="Disordered" evidence="2">
    <location>
        <begin position="1289"/>
        <end position="1561"/>
    </location>
</feature>
<feature type="region of interest" description="Disordered" evidence="2">
    <location>
        <begin position="282"/>
        <end position="337"/>
    </location>
</feature>
<feature type="region of interest" description="Disordered" evidence="2">
    <location>
        <begin position="2089"/>
        <end position="2134"/>
    </location>
</feature>
<feature type="region of interest" description="Disordered" evidence="2">
    <location>
        <begin position="622"/>
        <end position="643"/>
    </location>
</feature>
<dbReference type="Proteomes" id="UP000504628">
    <property type="component" value="Chromosome 3"/>
</dbReference>
<proteinExistence type="predicted"/>
<feature type="region of interest" description="Disordered" evidence="2">
    <location>
        <begin position="968"/>
        <end position="1023"/>
    </location>
</feature>
<feature type="compositionally biased region" description="Low complexity" evidence="2">
    <location>
        <begin position="1451"/>
        <end position="1469"/>
    </location>
</feature>
<feature type="region of interest" description="Disordered" evidence="2">
    <location>
        <begin position="349"/>
        <end position="415"/>
    </location>
</feature>
<feature type="compositionally biased region" description="Basic and acidic residues" evidence="2">
    <location>
        <begin position="2123"/>
        <end position="2134"/>
    </location>
</feature>
<feature type="coiled-coil region" evidence="1">
    <location>
        <begin position="663"/>
        <end position="697"/>
    </location>
</feature>
<protein>
    <submittedName>
        <fullName evidence="4">Coiled-coil domain-containing protein 187</fullName>
    </submittedName>
</protein>
<evidence type="ECO:0000313" key="4">
    <source>
        <dbReference type="RefSeq" id="XP_035876033.1"/>
    </source>
</evidence>
<feature type="compositionally biased region" description="Low complexity" evidence="2">
    <location>
        <begin position="199"/>
        <end position="215"/>
    </location>
</feature>
<keyword evidence="1" id="KW-0175">Coiled coil</keyword>
<dbReference type="GO" id="GO:0008017">
    <property type="term" value="F:microtubule binding"/>
    <property type="evidence" value="ECO:0007669"/>
    <property type="project" value="InterPro"/>
</dbReference>
<feature type="region of interest" description="Disordered" evidence="2">
    <location>
        <begin position="520"/>
        <end position="543"/>
    </location>
</feature>
<gene>
    <name evidence="4" type="primary">CCDC187</name>
</gene>
<dbReference type="InParanoid" id="A0A7E6D9M5"/>
<dbReference type="GO" id="GO:0005813">
    <property type="term" value="C:centrosome"/>
    <property type="evidence" value="ECO:0007669"/>
    <property type="project" value="InterPro"/>
</dbReference>
<organism evidence="3 4">
    <name type="scientific">Phyllostomus discolor</name>
    <name type="common">pale spear-nosed bat</name>
    <dbReference type="NCBI Taxonomy" id="89673"/>
    <lineage>
        <taxon>Eukaryota</taxon>
        <taxon>Metazoa</taxon>
        <taxon>Chordata</taxon>
        <taxon>Craniata</taxon>
        <taxon>Vertebrata</taxon>
        <taxon>Euteleostomi</taxon>
        <taxon>Mammalia</taxon>
        <taxon>Eutheria</taxon>
        <taxon>Laurasiatheria</taxon>
        <taxon>Chiroptera</taxon>
        <taxon>Yangochiroptera</taxon>
        <taxon>Phyllostomidae</taxon>
        <taxon>Phyllostominae</taxon>
        <taxon>Phyllostomus</taxon>
    </lineage>
</organism>